<dbReference type="AlphaFoldDB" id="A0A9X3FEY6"/>
<sequence>MIQLTKISAFLLLITLIYSCEYNLTKENFVEIDPPSDMQYVDLQLLPEDDTISIFQETTLTYNLQTNGSTVLYGTITFQDKTWDFYSKSGSFTIDPKQFDAGIDTLKLAFYLNSGTGSIADLSGMEGYLLQMEWIVIADGRPAPTITPTKRINDDGLLVIEWPEYDLYNFASYEISSTSSNRSTNRIITDPSHNFYVDSFYVGGNFSVRVSCRLQNDHAWGEILRFYEEPPQPSVEEIGLDSLRVSWNKSAYKAKYRLTLKNSSTPLYFPSTEDTVCVIPQIGFGNWTNFQLCTKSQYEEDWADLSYACDITSYKEYYLGTRLIGANWPEFGYNFNDKVLYSNEYDHMKCFDIDTWSLIHSADVNQISYGGLYSCPTNSSKVAATTKDELYVFNDQKLENPTVITYKTYGAYSVDHFLLTDNDRVAIAYNNMYKLFDVNTQQLLLTLDISDYPVYSKWACITTSQNGKYMCIVTNNGLKMYDVGTGEFDEFFSDLRNYRSAYFNPIHPDRLYLTLNEKAGIEIRDPSSFTLIDEINIPAEMVIRNIDPETDNILVTDYKHLFVIDPGTHETLLKVPCDESKSWLYKNHLFTNTGYALDITNKIQ</sequence>
<gene>
    <name evidence="1" type="ORF">OU798_13995</name>
</gene>
<dbReference type="RefSeq" id="WP_343333792.1">
    <property type="nucleotide sequence ID" value="NZ_JAPOHD010000027.1"/>
</dbReference>
<dbReference type="Gene3D" id="2.130.10.10">
    <property type="entry name" value="YVTN repeat-like/Quinoprotein amine dehydrogenase"/>
    <property type="match status" value="1"/>
</dbReference>
<dbReference type="InterPro" id="IPR015943">
    <property type="entry name" value="WD40/YVTN_repeat-like_dom_sf"/>
</dbReference>
<evidence type="ECO:0000313" key="2">
    <source>
        <dbReference type="Proteomes" id="UP001145087"/>
    </source>
</evidence>
<dbReference type="SUPFAM" id="SSF50969">
    <property type="entry name" value="YVTN repeat-like/Quinoprotein amine dehydrogenase"/>
    <property type="match status" value="1"/>
</dbReference>
<proteinExistence type="predicted"/>
<dbReference type="PROSITE" id="PS51257">
    <property type="entry name" value="PROKAR_LIPOPROTEIN"/>
    <property type="match status" value="1"/>
</dbReference>
<reference evidence="1" key="1">
    <citation type="submission" date="2022-11" db="EMBL/GenBank/DDBJ databases">
        <title>Marilongibacter aestuarii gen. nov., sp. nov., isolated from tidal flat sediment.</title>
        <authorList>
            <person name="Jiayan W."/>
        </authorList>
    </citation>
    <scope>NUCLEOTIDE SEQUENCE</scope>
    <source>
        <strain evidence="1">Z1-6</strain>
    </source>
</reference>
<organism evidence="1 2">
    <name type="scientific">Draconibacterium aestuarii</name>
    <dbReference type="NCBI Taxonomy" id="2998507"/>
    <lineage>
        <taxon>Bacteria</taxon>
        <taxon>Pseudomonadati</taxon>
        <taxon>Bacteroidota</taxon>
        <taxon>Bacteroidia</taxon>
        <taxon>Marinilabiliales</taxon>
        <taxon>Prolixibacteraceae</taxon>
        <taxon>Draconibacterium</taxon>
    </lineage>
</organism>
<name>A0A9X3FEY6_9BACT</name>
<evidence type="ECO:0000313" key="1">
    <source>
        <dbReference type="EMBL" id="MCY1721463.1"/>
    </source>
</evidence>
<dbReference type="EMBL" id="JAPOHD010000027">
    <property type="protein sequence ID" value="MCY1721463.1"/>
    <property type="molecule type" value="Genomic_DNA"/>
</dbReference>
<comment type="caution">
    <text evidence="1">The sequence shown here is derived from an EMBL/GenBank/DDBJ whole genome shotgun (WGS) entry which is preliminary data.</text>
</comment>
<accession>A0A9X3FEY6</accession>
<dbReference type="Proteomes" id="UP001145087">
    <property type="component" value="Unassembled WGS sequence"/>
</dbReference>
<dbReference type="InterPro" id="IPR011044">
    <property type="entry name" value="Quino_amine_DH_bsu"/>
</dbReference>
<keyword evidence="2" id="KW-1185">Reference proteome</keyword>
<protein>
    <submittedName>
        <fullName evidence="1">Uncharacterized protein</fullName>
    </submittedName>
</protein>